<accession>A0ACC1BJD8</accession>
<dbReference type="Proteomes" id="UP001164250">
    <property type="component" value="Chromosome 4"/>
</dbReference>
<dbReference type="EMBL" id="CM047900">
    <property type="protein sequence ID" value="KAJ0098976.1"/>
    <property type="molecule type" value="Genomic_DNA"/>
</dbReference>
<gene>
    <name evidence="1" type="ORF">Patl1_21857</name>
</gene>
<comment type="caution">
    <text evidence="1">The sequence shown here is derived from an EMBL/GenBank/DDBJ whole genome shotgun (WGS) entry which is preliminary data.</text>
</comment>
<name>A0ACC1BJD8_9ROSI</name>
<proteinExistence type="predicted"/>
<keyword evidence="2" id="KW-1185">Reference proteome</keyword>
<protein>
    <submittedName>
        <fullName evidence="1">Uncharacterized protein</fullName>
    </submittedName>
</protein>
<evidence type="ECO:0000313" key="2">
    <source>
        <dbReference type="Proteomes" id="UP001164250"/>
    </source>
</evidence>
<reference evidence="2" key="1">
    <citation type="journal article" date="2023" name="G3 (Bethesda)">
        <title>Genome assembly and association tests identify interacting loci associated with vigor, precocity, and sex in interspecific pistachio rootstocks.</title>
        <authorList>
            <person name="Palmer W."/>
            <person name="Jacygrad E."/>
            <person name="Sagayaradj S."/>
            <person name="Cavanaugh K."/>
            <person name="Han R."/>
            <person name="Bertier L."/>
            <person name="Beede B."/>
            <person name="Kafkas S."/>
            <person name="Golino D."/>
            <person name="Preece J."/>
            <person name="Michelmore R."/>
        </authorList>
    </citation>
    <scope>NUCLEOTIDE SEQUENCE [LARGE SCALE GENOMIC DNA]</scope>
</reference>
<sequence>MQPQNLEQSQLPSWQLFHQRDPIK</sequence>
<organism evidence="1 2">
    <name type="scientific">Pistacia atlantica</name>
    <dbReference type="NCBI Taxonomy" id="434234"/>
    <lineage>
        <taxon>Eukaryota</taxon>
        <taxon>Viridiplantae</taxon>
        <taxon>Streptophyta</taxon>
        <taxon>Embryophyta</taxon>
        <taxon>Tracheophyta</taxon>
        <taxon>Spermatophyta</taxon>
        <taxon>Magnoliopsida</taxon>
        <taxon>eudicotyledons</taxon>
        <taxon>Gunneridae</taxon>
        <taxon>Pentapetalae</taxon>
        <taxon>rosids</taxon>
        <taxon>malvids</taxon>
        <taxon>Sapindales</taxon>
        <taxon>Anacardiaceae</taxon>
        <taxon>Pistacia</taxon>
    </lineage>
</organism>
<evidence type="ECO:0000313" key="1">
    <source>
        <dbReference type="EMBL" id="KAJ0098976.1"/>
    </source>
</evidence>